<gene>
    <name evidence="1" type="ORF">SAMN05444285_10531</name>
</gene>
<evidence type="ECO:0000313" key="2">
    <source>
        <dbReference type="Proteomes" id="UP000181981"/>
    </source>
</evidence>
<accession>A0A1I0B9S7</accession>
<proteinExistence type="predicted"/>
<sequence length="57" mass="7143">MNYLLCDDITPLILFKDKLKKYLEAEIKFWRHIRTLINIIIIKNYRFLNREHVDFLF</sequence>
<dbReference type="EMBL" id="FOHT01000005">
    <property type="protein sequence ID" value="SET03653.1"/>
    <property type="molecule type" value="Genomic_DNA"/>
</dbReference>
<organism evidence="1 2">
    <name type="scientific">Draconibacterium orientale</name>
    <dbReference type="NCBI Taxonomy" id="1168034"/>
    <lineage>
        <taxon>Bacteria</taxon>
        <taxon>Pseudomonadati</taxon>
        <taxon>Bacteroidota</taxon>
        <taxon>Bacteroidia</taxon>
        <taxon>Marinilabiliales</taxon>
        <taxon>Prolixibacteraceae</taxon>
        <taxon>Draconibacterium</taxon>
    </lineage>
</organism>
<dbReference type="AlphaFoldDB" id="A0A1I0B9S7"/>
<protein>
    <submittedName>
        <fullName evidence="1">Uncharacterized protein</fullName>
    </submittedName>
</protein>
<evidence type="ECO:0000313" key="1">
    <source>
        <dbReference type="EMBL" id="SET03653.1"/>
    </source>
</evidence>
<dbReference type="Proteomes" id="UP000181981">
    <property type="component" value="Unassembled WGS sequence"/>
</dbReference>
<name>A0A1I0B9S7_9BACT</name>
<reference evidence="1 2" key="1">
    <citation type="submission" date="2016-10" db="EMBL/GenBank/DDBJ databases">
        <authorList>
            <person name="de Groot N.N."/>
        </authorList>
    </citation>
    <scope>NUCLEOTIDE SEQUENCE [LARGE SCALE GENOMIC DNA]</scope>
    <source>
        <strain evidence="1 2">DSM 25947</strain>
    </source>
</reference>